<dbReference type="SUPFAM" id="SSF56281">
    <property type="entry name" value="Metallo-hydrolase/oxidoreductase"/>
    <property type="match status" value="1"/>
</dbReference>
<dbReference type="GO" id="GO:0046872">
    <property type="term" value="F:metal ion binding"/>
    <property type="evidence" value="ECO:0007669"/>
    <property type="project" value="UniProtKB-KW"/>
</dbReference>
<dbReference type="NCBIfam" id="NF012229">
    <property type="entry name" value="bla_class_B_core"/>
    <property type="match status" value="1"/>
</dbReference>
<feature type="domain" description="Metallo-beta-lactamase" evidence="6">
    <location>
        <begin position="54"/>
        <end position="243"/>
    </location>
</feature>
<dbReference type="EMBL" id="PYLS01000001">
    <property type="protein sequence ID" value="PST84961.1"/>
    <property type="molecule type" value="Genomic_DNA"/>
</dbReference>
<dbReference type="InterPro" id="IPR051453">
    <property type="entry name" value="MBL_Glyoxalase_II"/>
</dbReference>
<evidence type="ECO:0000256" key="2">
    <source>
        <dbReference type="ARBA" id="ARBA00022723"/>
    </source>
</evidence>
<dbReference type="AlphaFoldDB" id="A0A2T3HRD7"/>
<keyword evidence="3" id="KW-0378">Hydrolase</keyword>
<dbReference type="GO" id="GO:0016787">
    <property type="term" value="F:hydrolase activity"/>
    <property type="evidence" value="ECO:0007669"/>
    <property type="project" value="UniProtKB-KW"/>
</dbReference>
<dbReference type="PANTHER" id="PTHR46233">
    <property type="entry name" value="HYDROXYACYLGLUTATHIONE HYDROLASE GLOC"/>
    <property type="match status" value="1"/>
</dbReference>
<gene>
    <name evidence="7" type="primary">bla</name>
    <name evidence="7" type="ORF">C7T94_02245</name>
</gene>
<name>A0A2T3HRD7_9SPHI</name>
<dbReference type="Gene3D" id="3.60.15.10">
    <property type="entry name" value="Ribonuclease Z/Hydroxyacylglutathione hydrolase-like"/>
    <property type="match status" value="1"/>
</dbReference>
<evidence type="ECO:0000313" key="8">
    <source>
        <dbReference type="Proteomes" id="UP000240912"/>
    </source>
</evidence>
<sequence>MNFQKRLVTWICLMFSATALMAQQVSEPKSPAEWSAPTEPFRIAGNLYYVGTHDLACYLVATPKGHMLINTGLADSKALIARSMKQLGFEMSDIKILLTTQAHFDHVAAMAAIKKETGAKMLVNQADAAVLADGGASDYALGGTVSYLPVNADRLLRDREIITLGGTVLQMLHHPGHTKGSASYLLKTKDGKQSYTILIANMPSVVTDKPFNAIPEYPEIATDYQHTLHDMRALRFDIWVASHASQFGLHEKRKPGDRYNPARFADRAGYDAALKTLEAAVQKKLTGK</sequence>
<keyword evidence="5" id="KW-0732">Signal</keyword>
<evidence type="ECO:0000256" key="1">
    <source>
        <dbReference type="ARBA" id="ARBA00001947"/>
    </source>
</evidence>
<comment type="cofactor">
    <cofactor evidence="1">
        <name>Zn(2+)</name>
        <dbReference type="ChEBI" id="CHEBI:29105"/>
    </cofactor>
</comment>
<accession>A0A2T3HRD7</accession>
<dbReference type="PANTHER" id="PTHR46233:SF3">
    <property type="entry name" value="HYDROXYACYLGLUTATHIONE HYDROLASE GLOC"/>
    <property type="match status" value="1"/>
</dbReference>
<feature type="chain" id="PRO_5015424189" evidence="5">
    <location>
        <begin position="23"/>
        <end position="288"/>
    </location>
</feature>
<dbReference type="NCBIfam" id="NF033105">
    <property type="entry name" value="bla_subclass_B3"/>
    <property type="match status" value="1"/>
</dbReference>
<evidence type="ECO:0000259" key="6">
    <source>
        <dbReference type="SMART" id="SM00849"/>
    </source>
</evidence>
<dbReference type="Proteomes" id="UP000240912">
    <property type="component" value="Unassembled WGS sequence"/>
</dbReference>
<evidence type="ECO:0000256" key="4">
    <source>
        <dbReference type="ARBA" id="ARBA00022833"/>
    </source>
</evidence>
<reference evidence="7 8" key="1">
    <citation type="submission" date="2018-03" db="EMBL/GenBank/DDBJ databases">
        <authorList>
            <person name="Keele B.F."/>
        </authorList>
    </citation>
    <scope>NUCLEOTIDE SEQUENCE [LARGE SCALE GENOMIC DNA]</scope>
    <source>
        <strain evidence="7 8">YL28-9</strain>
    </source>
</reference>
<dbReference type="InterPro" id="IPR001279">
    <property type="entry name" value="Metallo-B-lactamas"/>
</dbReference>
<dbReference type="Pfam" id="PF00753">
    <property type="entry name" value="Lactamase_B"/>
    <property type="match status" value="1"/>
</dbReference>
<organism evidence="7 8">
    <name type="scientific">Pedobacter yulinensis</name>
    <dbReference type="NCBI Taxonomy" id="2126353"/>
    <lineage>
        <taxon>Bacteria</taxon>
        <taxon>Pseudomonadati</taxon>
        <taxon>Bacteroidota</taxon>
        <taxon>Sphingobacteriia</taxon>
        <taxon>Sphingobacteriales</taxon>
        <taxon>Sphingobacteriaceae</taxon>
        <taxon>Pedobacter</taxon>
    </lineage>
</organism>
<feature type="signal peptide" evidence="5">
    <location>
        <begin position="1"/>
        <end position="22"/>
    </location>
</feature>
<evidence type="ECO:0000256" key="3">
    <source>
        <dbReference type="ARBA" id="ARBA00022801"/>
    </source>
</evidence>
<dbReference type="InterPro" id="IPR036866">
    <property type="entry name" value="RibonucZ/Hydroxyglut_hydro"/>
</dbReference>
<comment type="caution">
    <text evidence="7">The sequence shown here is derived from an EMBL/GenBank/DDBJ whole genome shotgun (WGS) entry which is preliminary data.</text>
</comment>
<evidence type="ECO:0000313" key="7">
    <source>
        <dbReference type="EMBL" id="PST84961.1"/>
    </source>
</evidence>
<proteinExistence type="predicted"/>
<keyword evidence="8" id="KW-1185">Reference proteome</keyword>
<keyword evidence="2" id="KW-0479">Metal-binding</keyword>
<dbReference type="RefSeq" id="WP_107213227.1">
    <property type="nucleotide sequence ID" value="NZ_KZ686268.1"/>
</dbReference>
<evidence type="ECO:0000256" key="5">
    <source>
        <dbReference type="SAM" id="SignalP"/>
    </source>
</evidence>
<protein>
    <submittedName>
        <fullName evidence="7">Subclass B3 metallo-beta-lactamase</fullName>
    </submittedName>
</protein>
<keyword evidence="4" id="KW-0862">Zinc</keyword>
<dbReference type="SMART" id="SM00849">
    <property type="entry name" value="Lactamase_B"/>
    <property type="match status" value="1"/>
</dbReference>
<dbReference type="OrthoDB" id="9802248at2"/>